<keyword evidence="2" id="KW-1185">Reference proteome</keyword>
<dbReference type="Proteomes" id="UP001324427">
    <property type="component" value="Unassembled WGS sequence"/>
</dbReference>
<name>A0AAV9JCH2_9PEZI</name>
<dbReference type="EMBL" id="JAVFHQ010000040">
    <property type="protein sequence ID" value="KAK4542632.1"/>
    <property type="molecule type" value="Genomic_DNA"/>
</dbReference>
<dbReference type="AlphaFoldDB" id="A0AAV9JCH2"/>
<reference evidence="1 2" key="1">
    <citation type="submission" date="2021-11" db="EMBL/GenBank/DDBJ databases">
        <title>Black yeast isolated from Biological Soil Crust.</title>
        <authorList>
            <person name="Kurbessoian T."/>
        </authorList>
    </citation>
    <scope>NUCLEOTIDE SEQUENCE [LARGE SCALE GENOMIC DNA]</scope>
    <source>
        <strain evidence="1 2">CCFEE 5522</strain>
    </source>
</reference>
<evidence type="ECO:0000313" key="2">
    <source>
        <dbReference type="Proteomes" id="UP001324427"/>
    </source>
</evidence>
<evidence type="ECO:0008006" key="3">
    <source>
        <dbReference type="Google" id="ProtNLM"/>
    </source>
</evidence>
<gene>
    <name evidence="1" type="ORF">LTR36_006681</name>
</gene>
<proteinExistence type="predicted"/>
<organism evidence="1 2">
    <name type="scientific">Oleoguttula mirabilis</name>
    <dbReference type="NCBI Taxonomy" id="1507867"/>
    <lineage>
        <taxon>Eukaryota</taxon>
        <taxon>Fungi</taxon>
        <taxon>Dikarya</taxon>
        <taxon>Ascomycota</taxon>
        <taxon>Pezizomycotina</taxon>
        <taxon>Dothideomycetes</taxon>
        <taxon>Dothideomycetidae</taxon>
        <taxon>Mycosphaerellales</taxon>
        <taxon>Teratosphaeriaceae</taxon>
        <taxon>Oleoguttula</taxon>
    </lineage>
</organism>
<evidence type="ECO:0000313" key="1">
    <source>
        <dbReference type="EMBL" id="KAK4542632.1"/>
    </source>
</evidence>
<sequence length="219" mass="25360">MSPPVDQVFETPELLEMILLHLPPHGSGNAAKEKRMKRLNNACLVNKGFKDTICNSIRLQRARFLAHSPTLELDPDGYPVFNPHLEKLMRKMGAEIWHYTYDDSKDPGHMTLHVNRPRQYESEDGYEYLEHSDEDSWRQLKITASKVELQVQFTRKDQQGPEPFEHNRRDYRLSSEPGDFGALFDLLNHAGGICFFEQHGLEGECPLHSAFKWHFDPTA</sequence>
<protein>
    <recommendedName>
        <fullName evidence="3">F-box domain-containing protein</fullName>
    </recommendedName>
</protein>
<accession>A0AAV9JCH2</accession>
<comment type="caution">
    <text evidence="1">The sequence shown here is derived from an EMBL/GenBank/DDBJ whole genome shotgun (WGS) entry which is preliminary data.</text>
</comment>